<feature type="region of interest" description="Disordered" evidence="2">
    <location>
        <begin position="293"/>
        <end position="363"/>
    </location>
</feature>
<evidence type="ECO:0000256" key="1">
    <source>
        <dbReference type="ARBA" id="ARBA00006801"/>
    </source>
</evidence>
<protein>
    <recommendedName>
        <fullName evidence="3">JmjC domain-containing protein</fullName>
    </recommendedName>
</protein>
<comment type="caution">
    <text evidence="4">The sequence shown here is derived from an EMBL/GenBank/DDBJ whole genome shotgun (WGS) entry which is preliminary data.</text>
</comment>
<evidence type="ECO:0000256" key="2">
    <source>
        <dbReference type="SAM" id="MobiDB-lite"/>
    </source>
</evidence>
<gene>
    <name evidence="4" type="ORF">CVIRNUC_009587</name>
</gene>
<comment type="similarity">
    <text evidence="1">Belongs to the JARID1 histone demethylase family.</text>
</comment>
<reference evidence="4 5" key="1">
    <citation type="submission" date="2023-10" db="EMBL/GenBank/DDBJ databases">
        <authorList>
            <person name="Maclean D."/>
            <person name="Macfadyen A."/>
        </authorList>
    </citation>
    <scope>NUCLEOTIDE SEQUENCE [LARGE SCALE GENOMIC DNA]</scope>
</reference>
<dbReference type="Pfam" id="PF13621">
    <property type="entry name" value="Cupin_8"/>
    <property type="match status" value="1"/>
</dbReference>
<dbReference type="PANTHER" id="PTHR12461:SF102">
    <property type="entry name" value="LYSINE-SPECIFIC DEMETHYLASE JMJ31"/>
    <property type="match status" value="1"/>
</dbReference>
<dbReference type="PROSITE" id="PS51184">
    <property type="entry name" value="JMJC"/>
    <property type="match status" value="1"/>
</dbReference>
<evidence type="ECO:0000313" key="4">
    <source>
        <dbReference type="EMBL" id="CAK0786374.1"/>
    </source>
</evidence>
<dbReference type="AlphaFoldDB" id="A0AAV1IGC2"/>
<evidence type="ECO:0000313" key="5">
    <source>
        <dbReference type="Proteomes" id="UP001314263"/>
    </source>
</evidence>
<dbReference type="InterPro" id="IPR041667">
    <property type="entry name" value="Cupin_8"/>
</dbReference>
<dbReference type="EMBL" id="CAUYUE010000014">
    <property type="protein sequence ID" value="CAK0786374.1"/>
    <property type="molecule type" value="Genomic_DNA"/>
</dbReference>
<dbReference type="Gene3D" id="2.60.120.650">
    <property type="entry name" value="Cupin"/>
    <property type="match status" value="1"/>
</dbReference>
<dbReference type="InterPro" id="IPR003347">
    <property type="entry name" value="JmjC_dom"/>
</dbReference>
<dbReference type="PANTHER" id="PTHR12461">
    <property type="entry name" value="HYPOXIA-INDUCIBLE FACTOR 1 ALPHA INHIBITOR-RELATED"/>
    <property type="match status" value="1"/>
</dbReference>
<sequence>MPVKEDNASIAEFKLSEVERGRHLSLDRRPFIIREALADWPACSKWKGEAGLTRLDKLAGHADVQVMVSDTGLYHGDMKQRASESMPFSRFLHAMRMEDAESEQHWYLAQAVISEGASLNGRTAACGLHGLGADFDASSLLALLTEEGAHSTNLWMQQRSGSSSLHYDPYENLLCVVCGSKTVQCFSPEATPAMYPLPVWGESSNHSSVDCAAPDLAQHTLFARAQDSMVTAKLQAGDALYIPEGWWHQIDSVAGTIAINIWWRSAFDRQLGSHMDAYYLRRALQSLTETHKAQLLKKPSSGPPVAQEADEPPAAQGGKRPPAAQGDDGSEAAAVVKGGKGLMRPVKRQRTMQDKKPTDTGCQPGLLWGDLSDMQHFADKPAEQLMRHMEGMLQTRPDELRMLLWERMSPGFAELLTCKLEERAAQAGGEHGREVQSFMERLYELAGDARGLLDRLVEQKEAFAREACLHALQAATGIHGGAPADTVHCPRSP</sequence>
<evidence type="ECO:0000259" key="3">
    <source>
        <dbReference type="PROSITE" id="PS51184"/>
    </source>
</evidence>
<accession>A0AAV1IGC2</accession>
<name>A0AAV1IGC2_9CHLO</name>
<organism evidence="4 5">
    <name type="scientific">Coccomyxa viridis</name>
    <dbReference type="NCBI Taxonomy" id="1274662"/>
    <lineage>
        <taxon>Eukaryota</taxon>
        <taxon>Viridiplantae</taxon>
        <taxon>Chlorophyta</taxon>
        <taxon>core chlorophytes</taxon>
        <taxon>Trebouxiophyceae</taxon>
        <taxon>Trebouxiophyceae incertae sedis</taxon>
        <taxon>Coccomyxaceae</taxon>
        <taxon>Coccomyxa</taxon>
    </lineage>
</organism>
<feature type="domain" description="JmjC" evidence="3">
    <location>
        <begin position="100"/>
        <end position="280"/>
    </location>
</feature>
<keyword evidence="5" id="KW-1185">Reference proteome</keyword>
<dbReference type="Proteomes" id="UP001314263">
    <property type="component" value="Unassembled WGS sequence"/>
</dbReference>
<proteinExistence type="inferred from homology"/>
<dbReference type="SUPFAM" id="SSF51197">
    <property type="entry name" value="Clavaminate synthase-like"/>
    <property type="match status" value="1"/>
</dbReference>
<dbReference type="SMART" id="SM00558">
    <property type="entry name" value="JmjC"/>
    <property type="match status" value="1"/>
</dbReference>